<dbReference type="HOGENOM" id="CLU_616381_0_0_6"/>
<evidence type="ECO:0000313" key="9">
    <source>
        <dbReference type="EMBL" id="ABS78107.1"/>
    </source>
</evidence>
<feature type="transmembrane region" description="Helical" evidence="8">
    <location>
        <begin position="289"/>
        <end position="308"/>
    </location>
</feature>
<name>A9KDJ9_COXBN</name>
<feature type="transmembrane region" description="Helical" evidence="8">
    <location>
        <begin position="393"/>
        <end position="410"/>
    </location>
</feature>
<dbReference type="KEGG" id="cbd:CBUD_0349"/>
<feature type="transmembrane region" description="Helical" evidence="8">
    <location>
        <begin position="36"/>
        <end position="55"/>
    </location>
</feature>
<dbReference type="Pfam" id="PF02028">
    <property type="entry name" value="BCCT"/>
    <property type="match status" value="1"/>
</dbReference>
<evidence type="ECO:0000256" key="5">
    <source>
        <dbReference type="ARBA" id="ARBA00022692"/>
    </source>
</evidence>
<keyword evidence="5 8" id="KW-0812">Transmembrane</keyword>
<feature type="transmembrane region" description="Helical" evidence="8">
    <location>
        <begin position="320"/>
        <end position="339"/>
    </location>
</feature>
<comment type="subcellular location">
    <subcellularLocation>
        <location evidence="1">Cell membrane</location>
        <topology evidence="1">Multi-pass membrane protein</topology>
    </subcellularLocation>
</comment>
<evidence type="ECO:0000256" key="8">
    <source>
        <dbReference type="SAM" id="Phobius"/>
    </source>
</evidence>
<dbReference type="GO" id="GO:0022857">
    <property type="term" value="F:transmembrane transporter activity"/>
    <property type="evidence" value="ECO:0007669"/>
    <property type="project" value="InterPro"/>
</dbReference>
<sequence length="444" mass="50206">MKTFQARYKLLFPLVLSGVIATIVLSYWFLPAVLAFYKVYWLFIFVAAIVVLTPLGNRRLGEMPPSKKLPHWILQVLIFEISLLAVFWGICVLVGLKMPLFSEAQPQLFTQTLSYLSTQLGIFSWAAIAVIACAMGTVSYRQQQDAYLSTTLRPLLRTQPNSAFELIVNALPRTATLFAFSGTFALYVLLIAGILVPQPLSSLTGLSLLSGIFFFLLVILTTNNFIKRKIYLFTINIRMPLLFRLICFLLLLTLLVIVLSLFLGSTFEKRPSMPGVVHAFLRHGWISNWRLFAIFWWLSWTPITAIFIAKLSRGRSLRSIILTVCALPMVLGILSYNDYLPLDKIPIWLSIVIALMGLFIFLAIISPDYAFDSIMQTYLPKPGVIKYRASDRFLINIFQFSALMICIYLATGIVLLGLLFFIFMLLLSVMLPAISAILLKKNTH</sequence>
<reference evidence="9 10" key="1">
    <citation type="journal article" date="2009" name="Infect. Immun.">
        <title>Comparative genomics reveal extensive transposon-mediated genomic plasticity and diversity among potential effector proteins within the genus Coxiella.</title>
        <authorList>
            <person name="Beare P.A."/>
            <person name="Unsworth N."/>
            <person name="Andoh M."/>
            <person name="Voth D.E."/>
            <person name="Omsland A."/>
            <person name="Gilk S.D."/>
            <person name="Williams K.P."/>
            <person name="Sobral B.W."/>
            <person name="Kupko J.J.III."/>
            <person name="Porcella S.F."/>
            <person name="Samuel J.E."/>
            <person name="Heinzen R.A."/>
        </authorList>
    </citation>
    <scope>NUCLEOTIDE SEQUENCE [LARGE SCALE GENOMIC DNA]</scope>
    <source>
        <strain evidence="9 10">Dugway 5J108-111</strain>
    </source>
</reference>
<evidence type="ECO:0000256" key="6">
    <source>
        <dbReference type="ARBA" id="ARBA00022989"/>
    </source>
</evidence>
<dbReference type="PANTHER" id="PTHR30047:SF7">
    <property type="entry name" value="HIGH-AFFINITY CHOLINE TRANSPORT PROTEIN"/>
    <property type="match status" value="1"/>
</dbReference>
<feature type="transmembrane region" description="Helical" evidence="8">
    <location>
        <begin position="241"/>
        <end position="263"/>
    </location>
</feature>
<keyword evidence="6 8" id="KW-1133">Transmembrane helix</keyword>
<feature type="transmembrane region" description="Helical" evidence="8">
    <location>
        <begin position="12"/>
        <end position="30"/>
    </location>
</feature>
<dbReference type="RefSeq" id="WP_010958347.1">
    <property type="nucleotide sequence ID" value="NC_009727.1"/>
</dbReference>
<evidence type="ECO:0000256" key="7">
    <source>
        <dbReference type="ARBA" id="ARBA00023136"/>
    </source>
</evidence>
<accession>A9KDJ9</accession>
<feature type="transmembrane region" description="Helical" evidence="8">
    <location>
        <begin position="116"/>
        <end position="138"/>
    </location>
</feature>
<evidence type="ECO:0000256" key="3">
    <source>
        <dbReference type="ARBA" id="ARBA00022448"/>
    </source>
</evidence>
<evidence type="ECO:0000313" key="10">
    <source>
        <dbReference type="Proteomes" id="UP000008555"/>
    </source>
</evidence>
<feature type="transmembrane region" description="Helical" evidence="8">
    <location>
        <begin position="76"/>
        <end position="96"/>
    </location>
</feature>
<evidence type="ECO:0000256" key="1">
    <source>
        <dbReference type="ARBA" id="ARBA00004651"/>
    </source>
</evidence>
<organism evidence="9 10">
    <name type="scientific">Coxiella burnetii (strain Dugway 5J108-111)</name>
    <dbReference type="NCBI Taxonomy" id="434922"/>
    <lineage>
        <taxon>Bacteria</taxon>
        <taxon>Pseudomonadati</taxon>
        <taxon>Pseudomonadota</taxon>
        <taxon>Gammaproteobacteria</taxon>
        <taxon>Legionellales</taxon>
        <taxon>Coxiellaceae</taxon>
        <taxon>Coxiella</taxon>
    </lineage>
</organism>
<evidence type="ECO:0000256" key="2">
    <source>
        <dbReference type="ARBA" id="ARBA00005658"/>
    </source>
</evidence>
<feature type="transmembrane region" description="Helical" evidence="8">
    <location>
        <begin position="175"/>
        <end position="196"/>
    </location>
</feature>
<dbReference type="PANTHER" id="PTHR30047">
    <property type="entry name" value="HIGH-AFFINITY CHOLINE TRANSPORT PROTEIN-RELATED"/>
    <property type="match status" value="1"/>
</dbReference>
<protein>
    <submittedName>
        <fullName evidence="9">Glycine betaine transporter</fullName>
    </submittedName>
</protein>
<feature type="transmembrane region" description="Helical" evidence="8">
    <location>
        <begin position="416"/>
        <end position="439"/>
    </location>
</feature>
<keyword evidence="3" id="KW-0813">Transport</keyword>
<keyword evidence="4" id="KW-1003">Cell membrane</keyword>
<dbReference type="AlphaFoldDB" id="A9KDJ9"/>
<dbReference type="EMBL" id="CP000733">
    <property type="protein sequence ID" value="ABS78107.1"/>
    <property type="molecule type" value="Genomic_DNA"/>
</dbReference>
<feature type="transmembrane region" description="Helical" evidence="8">
    <location>
        <begin position="202"/>
        <end position="220"/>
    </location>
</feature>
<gene>
    <name evidence="9" type="ordered locus">CBUD_0349</name>
</gene>
<keyword evidence="7 8" id="KW-0472">Membrane</keyword>
<proteinExistence type="inferred from homology"/>
<comment type="similarity">
    <text evidence="2">Belongs to the BCCT transporter (TC 2.A.15) family.</text>
</comment>
<evidence type="ECO:0000256" key="4">
    <source>
        <dbReference type="ARBA" id="ARBA00022475"/>
    </source>
</evidence>
<dbReference type="InterPro" id="IPR000060">
    <property type="entry name" value="BCCT_transptr"/>
</dbReference>
<dbReference type="GO" id="GO:0005886">
    <property type="term" value="C:plasma membrane"/>
    <property type="evidence" value="ECO:0007669"/>
    <property type="project" value="UniProtKB-SubCell"/>
</dbReference>
<dbReference type="Proteomes" id="UP000008555">
    <property type="component" value="Chromosome"/>
</dbReference>
<feature type="transmembrane region" description="Helical" evidence="8">
    <location>
        <begin position="345"/>
        <end position="365"/>
    </location>
</feature>